<evidence type="ECO:0000313" key="1">
    <source>
        <dbReference type="EMBL" id="KHJ86104.1"/>
    </source>
</evidence>
<gene>
    <name evidence="1" type="ORF">OESDEN_14155</name>
</gene>
<reference evidence="1 2" key="1">
    <citation type="submission" date="2014-03" db="EMBL/GenBank/DDBJ databases">
        <title>Draft genome of the hookworm Oesophagostomum dentatum.</title>
        <authorList>
            <person name="Mitreva M."/>
        </authorList>
    </citation>
    <scope>NUCLEOTIDE SEQUENCE [LARGE SCALE GENOMIC DNA]</scope>
    <source>
        <strain evidence="1 2">OD-Hann</strain>
    </source>
</reference>
<organism evidence="1 2">
    <name type="scientific">Oesophagostomum dentatum</name>
    <name type="common">Nodular worm</name>
    <dbReference type="NCBI Taxonomy" id="61180"/>
    <lineage>
        <taxon>Eukaryota</taxon>
        <taxon>Metazoa</taxon>
        <taxon>Ecdysozoa</taxon>
        <taxon>Nematoda</taxon>
        <taxon>Chromadorea</taxon>
        <taxon>Rhabditida</taxon>
        <taxon>Rhabditina</taxon>
        <taxon>Rhabditomorpha</taxon>
        <taxon>Strongyloidea</taxon>
        <taxon>Strongylidae</taxon>
        <taxon>Oesophagostomum</taxon>
    </lineage>
</organism>
<accession>A0A0B1SMF6</accession>
<dbReference type="AlphaFoldDB" id="A0A0B1SMF6"/>
<evidence type="ECO:0000313" key="2">
    <source>
        <dbReference type="Proteomes" id="UP000053660"/>
    </source>
</evidence>
<sequence>MYECFSECVLKDASGCIGKKPSTGRCNSEGLGCPKGSVCIYGMFGPPAAGVCCDSETNGEQYAKEWNPKCDDGKFLFTMLLEDEERWLPFVGKKCSHEFCPDDADCVEGKWLSHCCGSKEKFGLKEV</sequence>
<keyword evidence="2" id="KW-1185">Reference proteome</keyword>
<dbReference type="PANTHER" id="PTHR47248">
    <property type="entry name" value="PROTEIN CBG06772"/>
    <property type="match status" value="1"/>
</dbReference>
<protein>
    <submittedName>
        <fullName evidence="1">Uncharacterized protein</fullName>
    </submittedName>
</protein>
<name>A0A0B1SMF6_OESDE</name>
<dbReference type="InterPro" id="IPR052861">
    <property type="entry name" value="BPTI/Kunitz_domain"/>
</dbReference>
<dbReference type="Proteomes" id="UP000053660">
    <property type="component" value="Unassembled WGS sequence"/>
</dbReference>
<proteinExistence type="predicted"/>
<dbReference type="EMBL" id="KN561529">
    <property type="protein sequence ID" value="KHJ86104.1"/>
    <property type="molecule type" value="Genomic_DNA"/>
</dbReference>
<dbReference type="PANTHER" id="PTHR47248:SF7">
    <property type="entry name" value="BPTI_KUNITZ INHIBITOR DOMAIN-CONTAINING PROTEIN"/>
    <property type="match status" value="1"/>
</dbReference>